<dbReference type="InterPro" id="IPR024654">
    <property type="entry name" value="Calcineurin-like_PHP_lpxH"/>
</dbReference>
<dbReference type="Proteomes" id="UP000192477">
    <property type="component" value="Unassembled WGS sequence"/>
</dbReference>
<comment type="similarity">
    <text evidence="1">Belongs to the metallophosphoesterase superfamily. YfcE family.</text>
</comment>
<evidence type="ECO:0000313" key="3">
    <source>
        <dbReference type="EMBL" id="OQO70707.1"/>
    </source>
</evidence>
<dbReference type="STRING" id="112904.BH747_04710"/>
<sequence length="203" mass="23654">MNFFISDMHFFHKNLLGKNDFAPRLFETVEEMNQQLITSWNAVVKEADQVYHLGDLAMHPQYEKGSQDVLELVQQLKGTIHFIKGNHDSRAFFRYLEKHDPGMGNGAKKFYFYDVGTIVKFNHQQYYLTHYPMLLGPNDSVRNLHGHIHHYSVPIGNDVNVGVDAPERDFLKKKLPFGTPLSEKEIEEIYEAKQQELANWQSK</sequence>
<dbReference type="SUPFAM" id="SSF56300">
    <property type="entry name" value="Metallo-dependent phosphatases"/>
    <property type="match status" value="1"/>
</dbReference>
<dbReference type="Gene3D" id="3.60.21.10">
    <property type="match status" value="1"/>
</dbReference>
<evidence type="ECO:0000313" key="4">
    <source>
        <dbReference type="Proteomes" id="UP000192477"/>
    </source>
</evidence>
<proteinExistence type="inferred from homology"/>
<dbReference type="EMBL" id="MJEA01000003">
    <property type="protein sequence ID" value="OQO70707.1"/>
    <property type="molecule type" value="Genomic_DNA"/>
</dbReference>
<dbReference type="Pfam" id="PF12850">
    <property type="entry name" value="Metallophos_2"/>
    <property type="match status" value="1"/>
</dbReference>
<feature type="domain" description="Calcineurin-like phosphoesterase" evidence="2">
    <location>
        <begin position="5"/>
        <end position="151"/>
    </location>
</feature>
<dbReference type="GO" id="GO:0016787">
    <property type="term" value="F:hydrolase activity"/>
    <property type="evidence" value="ECO:0007669"/>
    <property type="project" value="InterPro"/>
</dbReference>
<dbReference type="RefSeq" id="WP_081183010.1">
    <property type="nucleotide sequence ID" value="NZ_MJEA01000003.1"/>
</dbReference>
<evidence type="ECO:0000256" key="1">
    <source>
        <dbReference type="ARBA" id="ARBA00008950"/>
    </source>
</evidence>
<comment type="caution">
    <text evidence="3">The sequence shown here is derived from an EMBL/GenBank/DDBJ whole genome shotgun (WGS) entry which is preliminary data.</text>
</comment>
<accession>A0A1V8YDJ7</accession>
<reference evidence="3 4" key="1">
    <citation type="journal article" date="2017" name="BMC Microbiol.">
        <title>Comparative genomics of Enterococcus spp. isolated from bovine feces.</title>
        <authorList>
            <person name="Beukers A.G."/>
            <person name="Zaheer R."/>
            <person name="Goji N."/>
            <person name="Amoako K.K."/>
            <person name="Chaves A.V."/>
            <person name="Ward M.P."/>
            <person name="McAllister T.A."/>
        </authorList>
    </citation>
    <scope>NUCLEOTIDE SEQUENCE [LARGE SCALE GENOMIC DNA]</scope>
    <source>
        <strain evidence="3 4">F1129D 143</strain>
    </source>
</reference>
<protein>
    <submittedName>
        <fullName evidence="3">Metallophosphatase</fullName>
    </submittedName>
</protein>
<gene>
    <name evidence="3" type="ORF">BH747_04710</name>
</gene>
<dbReference type="AlphaFoldDB" id="A0A1V8YDJ7"/>
<dbReference type="OrthoDB" id="5380073at2"/>
<organism evidence="3 4">
    <name type="scientific">Enterococcus villorum</name>
    <dbReference type="NCBI Taxonomy" id="112904"/>
    <lineage>
        <taxon>Bacteria</taxon>
        <taxon>Bacillati</taxon>
        <taxon>Bacillota</taxon>
        <taxon>Bacilli</taxon>
        <taxon>Lactobacillales</taxon>
        <taxon>Enterococcaceae</taxon>
        <taxon>Enterococcus</taxon>
    </lineage>
</organism>
<dbReference type="InterPro" id="IPR029052">
    <property type="entry name" value="Metallo-depent_PP-like"/>
</dbReference>
<name>A0A1V8YDJ7_9ENTE</name>
<evidence type="ECO:0000259" key="2">
    <source>
        <dbReference type="Pfam" id="PF12850"/>
    </source>
</evidence>